<accession>A0A5C4RAH3</accession>
<dbReference type="AlphaFoldDB" id="A0A5C4RAH3"/>
<comment type="caution">
    <text evidence="1">The sequence shown here is derived from an EMBL/GenBank/DDBJ whole genome shotgun (WGS) entry which is preliminary data.</text>
</comment>
<sequence length="283" mass="31780">MKLDFSEFSYGYAFTENLIRWSASGPSTAPVFPNLVQEAQLGYDVKIDMPGLPLFFQFKLPELMVRETAREISVLGLPGLTVPFFRMPLMRRNLSDQHIHLMRLEARFPNSVLYASPMIEDCANFNAAYGRAEVHLHSALFSPLGIGPLPDDDNHAVAYSAAARSAWRCSEPREVKVRKFDDLVRGIDEDLTKRVDRSLEDTAGEIRQGVLSLLPPELRDAEAKVRDRIETRRQAADGSAAMDDRVRSVTTDLLVMRELVRVGLGVDLLVAQPRDPKKAKKKS</sequence>
<keyword evidence="2" id="KW-1185">Reference proteome</keyword>
<proteinExistence type="predicted"/>
<dbReference type="Proteomes" id="UP000304880">
    <property type="component" value="Unassembled WGS sequence"/>
</dbReference>
<name>A0A5C4RAH3_9RHOB</name>
<evidence type="ECO:0000313" key="1">
    <source>
        <dbReference type="EMBL" id="TNH40966.1"/>
    </source>
</evidence>
<reference evidence="1 2" key="1">
    <citation type="submission" date="2019-06" db="EMBL/GenBank/DDBJ databases">
        <authorList>
            <person name="Li J."/>
        </authorList>
    </citation>
    <scope>NUCLEOTIDE SEQUENCE [LARGE SCALE GENOMIC DNA]</scope>
    <source>
        <strain evidence="1 2">CGMCC 1.8012</strain>
    </source>
</reference>
<protein>
    <submittedName>
        <fullName evidence="1">Uncharacterized protein</fullName>
    </submittedName>
</protein>
<gene>
    <name evidence="1" type="ORF">FHD67_02825</name>
</gene>
<dbReference type="EMBL" id="VDDC01000005">
    <property type="protein sequence ID" value="TNH40966.1"/>
    <property type="molecule type" value="Genomic_DNA"/>
</dbReference>
<organism evidence="1 2">
    <name type="scientific">Paracoccus haeundaensis</name>
    <dbReference type="NCBI Taxonomy" id="225362"/>
    <lineage>
        <taxon>Bacteria</taxon>
        <taxon>Pseudomonadati</taxon>
        <taxon>Pseudomonadota</taxon>
        <taxon>Alphaproteobacteria</taxon>
        <taxon>Rhodobacterales</taxon>
        <taxon>Paracoccaceae</taxon>
        <taxon>Paracoccus</taxon>
    </lineage>
</organism>
<dbReference type="RefSeq" id="WP_139597751.1">
    <property type="nucleotide sequence ID" value="NZ_VDDC01000005.1"/>
</dbReference>
<evidence type="ECO:0000313" key="2">
    <source>
        <dbReference type="Proteomes" id="UP000304880"/>
    </source>
</evidence>